<protein>
    <submittedName>
        <fullName evidence="1">Uncharacterized protein</fullName>
    </submittedName>
</protein>
<dbReference type="EMBL" id="ML121546">
    <property type="protein sequence ID" value="RPB23471.1"/>
    <property type="molecule type" value="Genomic_DNA"/>
</dbReference>
<gene>
    <name evidence="1" type="ORF">L211DRAFT_838615</name>
</gene>
<reference evidence="1 2" key="1">
    <citation type="journal article" date="2018" name="Nat. Ecol. Evol.">
        <title>Pezizomycetes genomes reveal the molecular basis of ectomycorrhizal truffle lifestyle.</title>
        <authorList>
            <person name="Murat C."/>
            <person name="Payen T."/>
            <person name="Noel B."/>
            <person name="Kuo A."/>
            <person name="Morin E."/>
            <person name="Chen J."/>
            <person name="Kohler A."/>
            <person name="Krizsan K."/>
            <person name="Balestrini R."/>
            <person name="Da Silva C."/>
            <person name="Montanini B."/>
            <person name="Hainaut M."/>
            <person name="Levati E."/>
            <person name="Barry K.W."/>
            <person name="Belfiori B."/>
            <person name="Cichocki N."/>
            <person name="Clum A."/>
            <person name="Dockter R.B."/>
            <person name="Fauchery L."/>
            <person name="Guy J."/>
            <person name="Iotti M."/>
            <person name="Le Tacon F."/>
            <person name="Lindquist E.A."/>
            <person name="Lipzen A."/>
            <person name="Malagnac F."/>
            <person name="Mello A."/>
            <person name="Molinier V."/>
            <person name="Miyauchi S."/>
            <person name="Poulain J."/>
            <person name="Riccioni C."/>
            <person name="Rubini A."/>
            <person name="Sitrit Y."/>
            <person name="Splivallo R."/>
            <person name="Traeger S."/>
            <person name="Wang M."/>
            <person name="Zifcakova L."/>
            <person name="Wipf D."/>
            <person name="Zambonelli A."/>
            <person name="Paolocci F."/>
            <person name="Nowrousian M."/>
            <person name="Ottonello S."/>
            <person name="Baldrian P."/>
            <person name="Spatafora J.W."/>
            <person name="Henrissat B."/>
            <person name="Nagy L.G."/>
            <person name="Aury J.M."/>
            <person name="Wincker P."/>
            <person name="Grigoriev I.V."/>
            <person name="Bonfante P."/>
            <person name="Martin F.M."/>
        </authorList>
    </citation>
    <scope>NUCLEOTIDE SEQUENCE [LARGE SCALE GENOMIC DNA]</scope>
    <source>
        <strain evidence="1 2">ATCC MYA-4762</strain>
    </source>
</reference>
<dbReference type="OrthoDB" id="5425597at2759"/>
<sequence length="90" mass="10213">MHRNTQFIYPFGSTIHFQYVRKSSFKLPLHSGPPAQPIDLMGLDDEIIDTPATREIITIIFSPMLHLQQLEFQSHVLCKKSCAIAATKMA</sequence>
<proteinExistence type="predicted"/>
<keyword evidence="2" id="KW-1185">Reference proteome</keyword>
<organism evidence="1 2">
    <name type="scientific">Terfezia boudieri ATCC MYA-4762</name>
    <dbReference type="NCBI Taxonomy" id="1051890"/>
    <lineage>
        <taxon>Eukaryota</taxon>
        <taxon>Fungi</taxon>
        <taxon>Dikarya</taxon>
        <taxon>Ascomycota</taxon>
        <taxon>Pezizomycotina</taxon>
        <taxon>Pezizomycetes</taxon>
        <taxon>Pezizales</taxon>
        <taxon>Pezizaceae</taxon>
        <taxon>Terfezia</taxon>
    </lineage>
</organism>
<dbReference type="InParanoid" id="A0A3N4LS64"/>
<dbReference type="Proteomes" id="UP000267821">
    <property type="component" value="Unassembled WGS sequence"/>
</dbReference>
<feature type="non-terminal residue" evidence="1">
    <location>
        <position position="1"/>
    </location>
</feature>
<accession>A0A3N4LS64</accession>
<evidence type="ECO:0000313" key="2">
    <source>
        <dbReference type="Proteomes" id="UP000267821"/>
    </source>
</evidence>
<name>A0A3N4LS64_9PEZI</name>
<dbReference type="AlphaFoldDB" id="A0A3N4LS64"/>
<evidence type="ECO:0000313" key="1">
    <source>
        <dbReference type="EMBL" id="RPB23471.1"/>
    </source>
</evidence>